<dbReference type="SUPFAM" id="SSF56059">
    <property type="entry name" value="Glutathione synthetase ATP-binding domain-like"/>
    <property type="match status" value="1"/>
</dbReference>
<dbReference type="RefSeq" id="WP_034834723.1">
    <property type="nucleotide sequence ID" value="NZ_JOKH01000002.1"/>
</dbReference>
<dbReference type="OrthoDB" id="336227at2"/>
<dbReference type="Pfam" id="PF14397">
    <property type="entry name" value="ATPgrasp_ST"/>
    <property type="match status" value="1"/>
</dbReference>
<dbReference type="Proteomes" id="UP000028073">
    <property type="component" value="Unassembled WGS sequence"/>
</dbReference>
<dbReference type="PANTHER" id="PTHR21621:SF0">
    <property type="entry name" value="BETA-CITRYLGLUTAMATE SYNTHASE B-RELATED"/>
    <property type="match status" value="1"/>
</dbReference>
<dbReference type="PANTHER" id="PTHR21621">
    <property type="entry name" value="RIBOSOMAL PROTEIN S6 MODIFICATION PROTEIN"/>
    <property type="match status" value="1"/>
</dbReference>
<feature type="domain" description="ATP-grasp" evidence="3">
    <location>
        <begin position="52"/>
        <end position="303"/>
    </location>
</feature>
<sequence>MEFIKQFFRSFASPSSLHEAGILSMNMRNLDYVIKYNPRKLLPQVDDKLTTKRMAEKAGVDVPKLLGVVEYQHDIKNLGNLLGQHDSFVIKPAQGSGGKGILVIVGRDGERYVKASGDTLEFEDINRHVSNILGGLYSLGGKSDVAMIESLIVADPVFDDYSFEGVPDIRMIVFRGFPVMGMLRLATRASDGKANLHQGAVGVGLDIASGKSLRAVQFDLPIEKHPDTGHNFEKLEVPHWDKLLKLTSACYDMTGLGYLGVDIVLDKVHGPLILELNARPGLAIQIANGAGIQPRLELIESLPHWNISIEEKVAFSKERFISRRLTENSGRA</sequence>
<dbReference type="GO" id="GO:0018169">
    <property type="term" value="F:ribosomal S6-glutamic acid ligase activity"/>
    <property type="evidence" value="ECO:0007669"/>
    <property type="project" value="TreeGrafter"/>
</dbReference>
<gene>
    <name evidence="4" type="ORF">GZ78_09165</name>
</gene>
<accession>A0A081NHA0</accession>
<reference evidence="4 5" key="1">
    <citation type="submission" date="2014-06" db="EMBL/GenBank/DDBJ databases">
        <title>Whole Genome Sequences of Three Symbiotic Endozoicomonas Bacteria.</title>
        <authorList>
            <person name="Neave M.J."/>
            <person name="Apprill A."/>
            <person name="Voolstra C.R."/>
        </authorList>
    </citation>
    <scope>NUCLEOTIDE SEQUENCE [LARGE SCALE GENOMIC DNA]</scope>
    <source>
        <strain evidence="4 5">DSM 25634</strain>
    </source>
</reference>
<keyword evidence="2" id="KW-0547">Nucleotide-binding</keyword>
<dbReference type="GO" id="GO:0005524">
    <property type="term" value="F:ATP binding"/>
    <property type="evidence" value="ECO:0007669"/>
    <property type="project" value="UniProtKB-UniRule"/>
</dbReference>
<dbReference type="AlphaFoldDB" id="A0A081NHA0"/>
<keyword evidence="2" id="KW-0067">ATP-binding</keyword>
<keyword evidence="1" id="KW-0464">Manganese</keyword>
<protein>
    <submittedName>
        <fullName evidence="4">Alpha-L-glutamate ligase</fullName>
    </submittedName>
</protein>
<dbReference type="EMBL" id="JOKH01000002">
    <property type="protein sequence ID" value="KEQ17823.1"/>
    <property type="molecule type" value="Genomic_DNA"/>
</dbReference>
<dbReference type="GO" id="GO:0046872">
    <property type="term" value="F:metal ion binding"/>
    <property type="evidence" value="ECO:0007669"/>
    <property type="project" value="InterPro"/>
</dbReference>
<evidence type="ECO:0000313" key="5">
    <source>
        <dbReference type="Proteomes" id="UP000028073"/>
    </source>
</evidence>
<dbReference type="InterPro" id="IPR011758">
    <property type="entry name" value="RimK-rel_E_lig"/>
</dbReference>
<evidence type="ECO:0000259" key="3">
    <source>
        <dbReference type="PROSITE" id="PS50975"/>
    </source>
</evidence>
<dbReference type="PROSITE" id="PS50975">
    <property type="entry name" value="ATP_GRASP"/>
    <property type="match status" value="1"/>
</dbReference>
<name>A0A081NHA0_9GAMM</name>
<evidence type="ECO:0000313" key="4">
    <source>
        <dbReference type="EMBL" id="KEQ17823.1"/>
    </source>
</evidence>
<organism evidence="4 5">
    <name type="scientific">Endozoicomonas numazuensis</name>
    <dbReference type="NCBI Taxonomy" id="1137799"/>
    <lineage>
        <taxon>Bacteria</taxon>
        <taxon>Pseudomonadati</taxon>
        <taxon>Pseudomonadota</taxon>
        <taxon>Gammaproteobacteria</taxon>
        <taxon>Oceanospirillales</taxon>
        <taxon>Endozoicomonadaceae</taxon>
        <taxon>Endozoicomonas</taxon>
    </lineage>
</organism>
<dbReference type="GO" id="GO:0009432">
    <property type="term" value="P:SOS response"/>
    <property type="evidence" value="ECO:0007669"/>
    <property type="project" value="TreeGrafter"/>
</dbReference>
<dbReference type="STRING" id="1137799.GZ78_09165"/>
<dbReference type="InterPro" id="IPR011761">
    <property type="entry name" value="ATP-grasp"/>
</dbReference>
<dbReference type="eggNOG" id="COG0189">
    <property type="taxonomic scope" value="Bacteria"/>
</dbReference>
<evidence type="ECO:0000256" key="2">
    <source>
        <dbReference type="PROSITE-ProRule" id="PRU00409"/>
    </source>
</evidence>
<dbReference type="Gene3D" id="3.30.470.20">
    <property type="entry name" value="ATP-grasp fold, B domain"/>
    <property type="match status" value="1"/>
</dbReference>
<dbReference type="InterPro" id="IPR039523">
    <property type="entry name" value="RimK-rel_E_lig_ATP-grasp"/>
</dbReference>
<proteinExistence type="predicted"/>
<keyword evidence="4" id="KW-0436">Ligase</keyword>
<evidence type="ECO:0000256" key="1">
    <source>
        <dbReference type="ARBA" id="ARBA00023211"/>
    </source>
</evidence>
<dbReference type="NCBIfam" id="TIGR02291">
    <property type="entry name" value="rimK_rel_E_lig"/>
    <property type="match status" value="1"/>
</dbReference>
<comment type="caution">
    <text evidence="4">The sequence shown here is derived from an EMBL/GenBank/DDBJ whole genome shotgun (WGS) entry which is preliminary data.</text>
</comment>
<keyword evidence="5" id="KW-1185">Reference proteome</keyword>
<dbReference type="GO" id="GO:0005737">
    <property type="term" value="C:cytoplasm"/>
    <property type="evidence" value="ECO:0007669"/>
    <property type="project" value="TreeGrafter"/>
</dbReference>